<dbReference type="RefSeq" id="WP_090772320.1">
    <property type="nucleotide sequence ID" value="NZ_FMZH01000013.1"/>
</dbReference>
<reference evidence="7" key="1">
    <citation type="submission" date="2016-10" db="EMBL/GenBank/DDBJ databases">
        <authorList>
            <person name="Varghese N."/>
            <person name="Submissions S."/>
        </authorList>
    </citation>
    <scope>NUCLEOTIDE SEQUENCE [LARGE SCALE GENOMIC DNA]</scope>
    <source>
        <strain evidence="7">DSM 18609</strain>
    </source>
</reference>
<evidence type="ECO:0000256" key="4">
    <source>
        <dbReference type="ARBA" id="ARBA00023014"/>
    </source>
</evidence>
<keyword evidence="4" id="KW-0411">Iron-sulfur</keyword>
<evidence type="ECO:0000313" key="7">
    <source>
        <dbReference type="Proteomes" id="UP000199455"/>
    </source>
</evidence>
<proteinExistence type="predicted"/>
<keyword evidence="1" id="KW-0001">2Fe-2S</keyword>
<dbReference type="InterPro" id="IPR017941">
    <property type="entry name" value="Rieske_2Fe-2S"/>
</dbReference>
<organism evidence="6 7">
    <name type="scientific">Pedobacter soli</name>
    <dbReference type="NCBI Taxonomy" id="390242"/>
    <lineage>
        <taxon>Bacteria</taxon>
        <taxon>Pseudomonadati</taxon>
        <taxon>Bacteroidota</taxon>
        <taxon>Sphingobacteriia</taxon>
        <taxon>Sphingobacteriales</taxon>
        <taxon>Sphingobacteriaceae</taxon>
        <taxon>Pedobacter</taxon>
    </lineage>
</organism>
<keyword evidence="3" id="KW-0408">Iron</keyword>
<name>A0A1G7AYI1_9SPHI</name>
<dbReference type="GO" id="GO:0046872">
    <property type="term" value="F:metal ion binding"/>
    <property type="evidence" value="ECO:0007669"/>
    <property type="project" value="UniProtKB-KW"/>
</dbReference>
<dbReference type="Proteomes" id="UP000199455">
    <property type="component" value="Unassembled WGS sequence"/>
</dbReference>
<dbReference type="AlphaFoldDB" id="A0A1G7AYI1"/>
<dbReference type="Gene3D" id="2.102.10.10">
    <property type="entry name" value="Rieske [2Fe-2S] iron-sulphur domain"/>
    <property type="match status" value="1"/>
</dbReference>
<keyword evidence="2" id="KW-0479">Metal-binding</keyword>
<protein>
    <submittedName>
        <fullName evidence="6">Cytochrome b6-f complex iron-sulfur subunit</fullName>
    </submittedName>
</protein>
<evidence type="ECO:0000259" key="5">
    <source>
        <dbReference type="PROSITE" id="PS51296"/>
    </source>
</evidence>
<dbReference type="EMBL" id="FMZH01000013">
    <property type="protein sequence ID" value="SDE19821.1"/>
    <property type="molecule type" value="Genomic_DNA"/>
</dbReference>
<dbReference type="SUPFAM" id="SSF50022">
    <property type="entry name" value="ISP domain"/>
    <property type="match status" value="1"/>
</dbReference>
<dbReference type="PROSITE" id="PS51296">
    <property type="entry name" value="RIESKE"/>
    <property type="match status" value="1"/>
</dbReference>
<evidence type="ECO:0000313" key="6">
    <source>
        <dbReference type="EMBL" id="SDE19821.1"/>
    </source>
</evidence>
<feature type="domain" description="Rieske" evidence="5">
    <location>
        <begin position="48"/>
        <end position="127"/>
    </location>
</feature>
<accession>A0A1G7AYI1</accession>
<dbReference type="GO" id="GO:0051537">
    <property type="term" value="F:2 iron, 2 sulfur cluster binding"/>
    <property type="evidence" value="ECO:0007669"/>
    <property type="project" value="UniProtKB-KW"/>
</dbReference>
<dbReference type="STRING" id="390242.SAMN04488024_113100"/>
<keyword evidence="7" id="KW-1185">Reference proteome</keyword>
<dbReference type="Pfam" id="PF00355">
    <property type="entry name" value="Rieske"/>
    <property type="match status" value="1"/>
</dbReference>
<evidence type="ECO:0000256" key="2">
    <source>
        <dbReference type="ARBA" id="ARBA00022723"/>
    </source>
</evidence>
<gene>
    <name evidence="6" type="ORF">SAMN04488024_113100</name>
</gene>
<sequence length="127" mass="13450">MYRKEFLMSVGMSAAPFARINCTGCKKTAESKAADTTAPRGVDFISDLSLASNVALVNNRASLMANGVIVARTMTGSYIAVQRSCAHESYPLSYQGANARFYCPNHGATFAESGEVSNGPATRSLTV</sequence>
<dbReference type="CDD" id="cd03467">
    <property type="entry name" value="Rieske"/>
    <property type="match status" value="1"/>
</dbReference>
<dbReference type="InterPro" id="IPR036922">
    <property type="entry name" value="Rieske_2Fe-2S_sf"/>
</dbReference>
<evidence type="ECO:0000256" key="1">
    <source>
        <dbReference type="ARBA" id="ARBA00022714"/>
    </source>
</evidence>
<evidence type="ECO:0000256" key="3">
    <source>
        <dbReference type="ARBA" id="ARBA00023004"/>
    </source>
</evidence>